<dbReference type="Proteomes" id="UP000245507">
    <property type="component" value="Unassembled WGS sequence"/>
</dbReference>
<dbReference type="PANTHER" id="PTHR34582:SF6">
    <property type="entry name" value="UPF0702 TRANSMEMBRANE PROTEIN YCAP"/>
    <property type="match status" value="1"/>
</dbReference>
<dbReference type="Pfam" id="PF20730">
    <property type="entry name" value="YetF_N"/>
    <property type="match status" value="1"/>
</dbReference>
<accession>A0A316TFS8</accession>
<evidence type="ECO:0000313" key="4">
    <source>
        <dbReference type="Proteomes" id="UP000245507"/>
    </source>
</evidence>
<sequence length="140" mass="15042">MGDALIIAVVYAILVFFLLMGVLRVLGKRELSEMSAFDLVILFVIGDLIAEAVVAEDTSFSGAFTAVATFALLTIAISWLSFRFPRLEPEGIILVVHAVERRGLSRSSSGPGQSAREATVSMTTASVRASRSCRRGGMCR</sequence>
<feature type="transmembrane region" description="Helical" evidence="1">
    <location>
        <begin position="6"/>
        <end position="23"/>
    </location>
</feature>
<dbReference type="EMBL" id="QGDD01000003">
    <property type="protein sequence ID" value="PWN03337.1"/>
    <property type="molecule type" value="Genomic_DNA"/>
</dbReference>
<organism evidence="3 4">
    <name type="scientific">Nocardioides silvaticus</name>
    <dbReference type="NCBI Taxonomy" id="2201891"/>
    <lineage>
        <taxon>Bacteria</taxon>
        <taxon>Bacillati</taxon>
        <taxon>Actinomycetota</taxon>
        <taxon>Actinomycetes</taxon>
        <taxon>Propionibacteriales</taxon>
        <taxon>Nocardioidaceae</taxon>
        <taxon>Nocardioides</taxon>
    </lineage>
</organism>
<evidence type="ECO:0000256" key="1">
    <source>
        <dbReference type="SAM" id="Phobius"/>
    </source>
</evidence>
<keyword evidence="1" id="KW-1133">Transmembrane helix</keyword>
<reference evidence="3 4" key="1">
    <citation type="submission" date="2018-05" db="EMBL/GenBank/DDBJ databases">
        <title>Nocardioides silvaticus genome.</title>
        <authorList>
            <person name="Li C."/>
            <person name="Wang G."/>
        </authorList>
    </citation>
    <scope>NUCLEOTIDE SEQUENCE [LARGE SCALE GENOMIC DNA]</scope>
    <source>
        <strain evidence="3 4">CCTCC AB 2018079</strain>
    </source>
</reference>
<dbReference type="PANTHER" id="PTHR34582">
    <property type="entry name" value="UPF0702 TRANSMEMBRANE PROTEIN YCAP"/>
    <property type="match status" value="1"/>
</dbReference>
<name>A0A316TFS8_9ACTN</name>
<comment type="caution">
    <text evidence="3">The sequence shown here is derived from an EMBL/GenBank/DDBJ whole genome shotgun (WGS) entry which is preliminary data.</text>
</comment>
<evidence type="ECO:0000313" key="3">
    <source>
        <dbReference type="EMBL" id="PWN03337.1"/>
    </source>
</evidence>
<feature type="domain" description="YetF-like N-terminal transmembrane" evidence="2">
    <location>
        <begin position="13"/>
        <end position="80"/>
    </location>
</feature>
<proteinExistence type="predicted"/>
<keyword evidence="1" id="KW-0812">Transmembrane</keyword>
<dbReference type="AlphaFoldDB" id="A0A316TFS8"/>
<feature type="transmembrane region" description="Helical" evidence="1">
    <location>
        <begin position="35"/>
        <end position="54"/>
    </location>
</feature>
<gene>
    <name evidence="3" type="ORF">DJ010_09515</name>
</gene>
<dbReference type="InterPro" id="IPR048454">
    <property type="entry name" value="YetF_N"/>
</dbReference>
<evidence type="ECO:0000259" key="2">
    <source>
        <dbReference type="Pfam" id="PF20730"/>
    </source>
</evidence>
<protein>
    <recommendedName>
        <fullName evidence="2">YetF-like N-terminal transmembrane domain-containing protein</fullName>
    </recommendedName>
</protein>
<keyword evidence="4" id="KW-1185">Reference proteome</keyword>
<keyword evidence="1" id="KW-0472">Membrane</keyword>
<feature type="transmembrane region" description="Helical" evidence="1">
    <location>
        <begin position="60"/>
        <end position="82"/>
    </location>
</feature>